<organism evidence="1 2">
    <name type="scientific">Entotheonella factor</name>
    <dbReference type="NCBI Taxonomy" id="1429438"/>
    <lineage>
        <taxon>Bacteria</taxon>
        <taxon>Pseudomonadati</taxon>
        <taxon>Nitrospinota/Tectimicrobiota group</taxon>
        <taxon>Candidatus Tectimicrobiota</taxon>
        <taxon>Candidatus Entotheonellia</taxon>
        <taxon>Candidatus Entotheonellales</taxon>
        <taxon>Candidatus Entotheonellaceae</taxon>
        <taxon>Candidatus Entotheonella</taxon>
    </lineage>
</organism>
<evidence type="ECO:0000313" key="1">
    <source>
        <dbReference type="EMBL" id="ETW98053.1"/>
    </source>
</evidence>
<reference evidence="1 2" key="1">
    <citation type="journal article" date="2014" name="Nature">
        <title>An environmental bacterial taxon with a large and distinct metabolic repertoire.</title>
        <authorList>
            <person name="Wilson M.C."/>
            <person name="Mori T."/>
            <person name="Ruckert C."/>
            <person name="Uria A.R."/>
            <person name="Helf M.J."/>
            <person name="Takada K."/>
            <person name="Gernert C."/>
            <person name="Steffens U.A."/>
            <person name="Heycke N."/>
            <person name="Schmitt S."/>
            <person name="Rinke C."/>
            <person name="Helfrich E.J."/>
            <person name="Brachmann A.O."/>
            <person name="Gurgui C."/>
            <person name="Wakimoto T."/>
            <person name="Kracht M."/>
            <person name="Crusemann M."/>
            <person name="Hentschel U."/>
            <person name="Abe I."/>
            <person name="Matsunaga S."/>
            <person name="Kalinowski J."/>
            <person name="Takeyama H."/>
            <person name="Piel J."/>
        </authorList>
    </citation>
    <scope>NUCLEOTIDE SEQUENCE [LARGE SCALE GENOMIC DNA]</scope>
    <source>
        <strain evidence="2">TSY1</strain>
    </source>
</reference>
<dbReference type="EMBL" id="AZHW01000592">
    <property type="protein sequence ID" value="ETW98053.1"/>
    <property type="molecule type" value="Genomic_DNA"/>
</dbReference>
<accession>W4LIW5</accession>
<evidence type="ECO:0000313" key="2">
    <source>
        <dbReference type="Proteomes" id="UP000019141"/>
    </source>
</evidence>
<protein>
    <recommendedName>
        <fullName evidence="3">Type I restriction enzyme R protein N-terminal domain-containing protein</fullName>
    </recommendedName>
</protein>
<dbReference type="HOGENOM" id="CLU_084165_0_0_7"/>
<proteinExistence type="predicted"/>
<evidence type="ECO:0008006" key="3">
    <source>
        <dbReference type="Google" id="ProtNLM"/>
    </source>
</evidence>
<keyword evidence="2" id="KW-1185">Reference proteome</keyword>
<name>W4LIW5_ENTF1</name>
<dbReference type="AlphaFoldDB" id="W4LIW5"/>
<gene>
    <name evidence="1" type="ORF">ETSY1_20325</name>
</gene>
<comment type="caution">
    <text evidence="1">The sequence shown here is derived from an EMBL/GenBank/DDBJ whole genome shotgun (WGS) entry which is preliminary data.</text>
</comment>
<sequence length="215" mass="23942">MAFSQFGSIAAVQAAYRIRHVLTHDVFGTTAMEPSPQFVADLRWQQMHIDTSSEAARRELLIGPLLREVYRSYADRLALWVEHDLSADAPLSGTPDYMISALSPLGVMVFTTPVLIVIEAKRDDFVFGWGQCLATLVAAQQYNRDTQLEVFGIVTNGRSWEFGRLREEIFTQVDNPVSLADIGVLFAAVDYLFTRADELLSEHTPMPQSGNLSAS</sequence>
<dbReference type="Proteomes" id="UP000019141">
    <property type="component" value="Unassembled WGS sequence"/>
</dbReference>